<keyword evidence="14 15" id="KW-0100">Branched-chain amino acid biosynthesis</keyword>
<feature type="binding site" evidence="15">
    <location>
        <position position="134"/>
    </location>
    <ligand>
        <name>substrate</name>
    </ligand>
</feature>
<keyword evidence="8 15" id="KW-0963">Cytoplasm</keyword>
<organism evidence="18 19">
    <name type="scientific">Alloacidobacterium dinghuense</name>
    <dbReference type="NCBI Taxonomy" id="2763107"/>
    <lineage>
        <taxon>Bacteria</taxon>
        <taxon>Pseudomonadati</taxon>
        <taxon>Acidobacteriota</taxon>
        <taxon>Terriglobia</taxon>
        <taxon>Terriglobales</taxon>
        <taxon>Acidobacteriaceae</taxon>
        <taxon>Alloacidobacterium</taxon>
    </lineage>
</organism>
<feature type="site" description="Important for catalysis" evidence="15">
    <location>
        <position position="141"/>
    </location>
</feature>
<evidence type="ECO:0000256" key="9">
    <source>
        <dbReference type="ARBA" id="ARBA00022605"/>
    </source>
</evidence>
<dbReference type="GO" id="GO:0000287">
    <property type="term" value="F:magnesium ion binding"/>
    <property type="evidence" value="ECO:0007669"/>
    <property type="project" value="InterPro"/>
</dbReference>
<comment type="pathway">
    <text evidence="4 15 16">Amino-acid biosynthesis; L-leucine biosynthesis; L-leucine from 3-methyl-2-oxobutanoate: step 3/4.</text>
</comment>
<dbReference type="GO" id="GO:0003862">
    <property type="term" value="F:3-isopropylmalate dehydrogenase activity"/>
    <property type="evidence" value="ECO:0007669"/>
    <property type="project" value="UniProtKB-UniRule"/>
</dbReference>
<dbReference type="KEGG" id="adin:H7849_00870"/>
<evidence type="ECO:0000256" key="14">
    <source>
        <dbReference type="ARBA" id="ARBA00023304"/>
    </source>
</evidence>
<evidence type="ECO:0000256" key="3">
    <source>
        <dbReference type="ARBA" id="ARBA00004496"/>
    </source>
</evidence>
<dbReference type="FunFam" id="3.40.718.10:FF:000028">
    <property type="entry name" value="3-isopropylmalate dehydrogenase"/>
    <property type="match status" value="1"/>
</dbReference>
<accession>A0A7G8BJ88</accession>
<feature type="binding site" evidence="15">
    <location>
        <position position="106"/>
    </location>
    <ligand>
        <name>substrate</name>
    </ligand>
</feature>
<keyword evidence="19" id="KW-1185">Reference proteome</keyword>
<proteinExistence type="inferred from homology"/>
<keyword evidence="7 15" id="KW-0432">Leucine biosynthesis</keyword>
<dbReference type="RefSeq" id="WP_186743562.1">
    <property type="nucleotide sequence ID" value="NZ_CP060394.1"/>
</dbReference>
<evidence type="ECO:0000256" key="1">
    <source>
        <dbReference type="ARBA" id="ARBA00000624"/>
    </source>
</evidence>
<evidence type="ECO:0000313" key="19">
    <source>
        <dbReference type="Proteomes" id="UP000515312"/>
    </source>
</evidence>
<keyword evidence="12 15" id="KW-0560">Oxidoreductase</keyword>
<dbReference type="InterPro" id="IPR004429">
    <property type="entry name" value="Isopropylmalate_DH"/>
</dbReference>
<dbReference type="EMBL" id="CP060394">
    <property type="protein sequence ID" value="QNI32608.1"/>
    <property type="molecule type" value="Genomic_DNA"/>
</dbReference>
<feature type="binding site" evidence="15">
    <location>
        <begin position="278"/>
        <end position="290"/>
    </location>
    <ligand>
        <name>NAD(+)</name>
        <dbReference type="ChEBI" id="CHEBI:57540"/>
    </ligand>
</feature>
<dbReference type="SMART" id="SM01329">
    <property type="entry name" value="Iso_dh"/>
    <property type="match status" value="1"/>
</dbReference>
<feature type="binding site" evidence="15">
    <location>
        <position position="221"/>
    </location>
    <ligand>
        <name>substrate</name>
    </ligand>
</feature>
<comment type="function">
    <text evidence="15 16">Catalyzes the oxidation of 3-carboxy-2-hydroxy-4-methylpentanoate (3-isopropylmalate) to 3-carboxy-4-methyl-2-oxopentanoate. The product decarboxylates to 4-methyl-2 oxopentanoate.</text>
</comment>
<dbReference type="SUPFAM" id="SSF53659">
    <property type="entry name" value="Isocitrate/Isopropylmalate dehydrogenase-like"/>
    <property type="match status" value="1"/>
</dbReference>
<keyword evidence="9 15" id="KW-0028">Amino-acid biosynthesis</keyword>
<dbReference type="EC" id="1.1.1.85" evidence="15"/>
<feature type="site" description="Important for catalysis" evidence="15">
    <location>
        <position position="189"/>
    </location>
</feature>
<protein>
    <recommendedName>
        <fullName evidence="15">3-isopropylmalate dehydrogenase</fullName>
        <ecNumber evidence="15">1.1.1.85</ecNumber>
    </recommendedName>
    <alternativeName>
        <fullName evidence="15">3-IPM-DH</fullName>
    </alternativeName>
    <alternativeName>
        <fullName evidence="15">Beta-IPM dehydrogenase</fullName>
        <shortName evidence="15">IMDH</shortName>
    </alternativeName>
</protein>
<dbReference type="AlphaFoldDB" id="A0A7G8BJ88"/>
<evidence type="ECO:0000256" key="2">
    <source>
        <dbReference type="ARBA" id="ARBA00001936"/>
    </source>
</evidence>
<dbReference type="GO" id="GO:0005829">
    <property type="term" value="C:cytosol"/>
    <property type="evidence" value="ECO:0007669"/>
    <property type="project" value="TreeGrafter"/>
</dbReference>
<evidence type="ECO:0000256" key="7">
    <source>
        <dbReference type="ARBA" id="ARBA00022430"/>
    </source>
</evidence>
<evidence type="ECO:0000256" key="16">
    <source>
        <dbReference type="RuleBase" id="RU004445"/>
    </source>
</evidence>
<dbReference type="UniPathway" id="UPA00048">
    <property type="reaction ID" value="UER00072"/>
</dbReference>
<evidence type="ECO:0000313" key="18">
    <source>
        <dbReference type="EMBL" id="QNI32608.1"/>
    </source>
</evidence>
<comment type="cofactor">
    <cofactor evidence="2">
        <name>Mn(2+)</name>
        <dbReference type="ChEBI" id="CHEBI:29035"/>
    </cofactor>
</comment>
<gene>
    <name evidence="15 18" type="primary">leuB</name>
    <name evidence="18" type="ORF">H7849_00870</name>
</gene>
<feature type="binding site" evidence="15">
    <location>
        <position position="221"/>
    </location>
    <ligand>
        <name>Mg(2+)</name>
        <dbReference type="ChEBI" id="CHEBI:18420"/>
    </ligand>
</feature>
<keyword evidence="10 15" id="KW-0479">Metal-binding</keyword>
<dbReference type="InterPro" id="IPR024084">
    <property type="entry name" value="IsoPropMal-DH-like_dom"/>
</dbReference>
<sequence>MKLKVLIVAGDGIGPEVTAEAARILRSVAEWGGHDFEFHEALIGGAAIKAHGTPLPTSTLDIALESDAVLLGAVGGNEFNSLPPDRRPEAGLLQIRQALGGFANLRPAFAHPALAANSPLKPEVIDGADIIFVRELLGGLYFGEPRQWDREAGSAWNTMRYTRDEVVRVARVAFNLAQNRRKKVTSVDKANVLEVSQLWRATVSEVAKDFPDVTLEHQYVDAMSMHLMNTPRTYDVVLTENLFGDILSDESAVITGSLGMLPSATIGGQVNLYEPVHGSAPDIAGKGLANPLGAILTAAMLLRHSANLEQDALAIETAVRKVLEQGYRTADLARSEKDKKMILSTQAMGKQVHEALNEIIDKRQAMHAV</sequence>
<evidence type="ECO:0000256" key="5">
    <source>
        <dbReference type="ARBA" id="ARBA00008319"/>
    </source>
</evidence>
<evidence type="ECO:0000256" key="8">
    <source>
        <dbReference type="ARBA" id="ARBA00022490"/>
    </source>
</evidence>
<evidence type="ECO:0000256" key="13">
    <source>
        <dbReference type="ARBA" id="ARBA00023027"/>
    </source>
</evidence>
<reference evidence="18 19" key="1">
    <citation type="submission" date="2020-08" db="EMBL/GenBank/DDBJ databases">
        <title>Edaphobacter telluris sp. nov. and Acidobacterium dinghuensis sp. nov., two acidobacteria isolated from forest soil.</title>
        <authorList>
            <person name="Fu J."/>
            <person name="Qiu L."/>
        </authorList>
    </citation>
    <scope>NUCLEOTIDE SEQUENCE [LARGE SCALE GENOMIC DNA]</scope>
    <source>
        <strain evidence="18">4Y35</strain>
    </source>
</reference>
<dbReference type="HAMAP" id="MF_01033">
    <property type="entry name" value="LeuB_type1"/>
    <property type="match status" value="1"/>
</dbReference>
<dbReference type="GO" id="GO:0051287">
    <property type="term" value="F:NAD binding"/>
    <property type="evidence" value="ECO:0007669"/>
    <property type="project" value="InterPro"/>
</dbReference>
<dbReference type="Gene3D" id="3.40.718.10">
    <property type="entry name" value="Isopropylmalate Dehydrogenase"/>
    <property type="match status" value="1"/>
</dbReference>
<comment type="similarity">
    <text evidence="5 15">Belongs to the isocitrate and isopropylmalate dehydrogenases family. LeuB type 1 subfamily.</text>
</comment>
<evidence type="ECO:0000256" key="12">
    <source>
        <dbReference type="ARBA" id="ARBA00023002"/>
    </source>
</evidence>
<dbReference type="Proteomes" id="UP000515312">
    <property type="component" value="Chromosome"/>
</dbReference>
<name>A0A7G8BJ88_9BACT</name>
<comment type="caution">
    <text evidence="15">Lacks conserved residue(s) required for the propagation of feature annotation.</text>
</comment>
<dbReference type="InterPro" id="IPR019818">
    <property type="entry name" value="IsoCit/isopropylmalate_DH_CS"/>
</dbReference>
<feature type="binding site" evidence="15">
    <location>
        <position position="96"/>
    </location>
    <ligand>
        <name>substrate</name>
    </ligand>
</feature>
<dbReference type="NCBIfam" id="TIGR00169">
    <property type="entry name" value="leuB"/>
    <property type="match status" value="1"/>
</dbReference>
<dbReference type="PROSITE" id="PS00470">
    <property type="entry name" value="IDH_IMDH"/>
    <property type="match status" value="1"/>
</dbReference>
<dbReference type="Pfam" id="PF00180">
    <property type="entry name" value="Iso_dh"/>
    <property type="match status" value="1"/>
</dbReference>
<comment type="cofactor">
    <cofactor evidence="15 16">
        <name>Mg(2+)</name>
        <dbReference type="ChEBI" id="CHEBI:18420"/>
    </cofactor>
    <cofactor evidence="15 16">
        <name>Mn(2+)</name>
        <dbReference type="ChEBI" id="CHEBI:29035"/>
    </cofactor>
    <text evidence="15 16">Binds 1 Mg(2+) or Mn(2+) ion per subunit.</text>
</comment>
<evidence type="ECO:0000256" key="4">
    <source>
        <dbReference type="ARBA" id="ARBA00004762"/>
    </source>
</evidence>
<evidence type="ECO:0000256" key="11">
    <source>
        <dbReference type="ARBA" id="ARBA00022842"/>
    </source>
</evidence>
<dbReference type="GO" id="GO:0009098">
    <property type="term" value="P:L-leucine biosynthetic process"/>
    <property type="evidence" value="ECO:0007669"/>
    <property type="project" value="UniProtKB-UniRule"/>
</dbReference>
<keyword evidence="15" id="KW-0464">Manganese</keyword>
<feature type="domain" description="Isopropylmalate dehydrogenase-like" evidence="17">
    <location>
        <begin position="4"/>
        <end position="352"/>
    </location>
</feature>
<evidence type="ECO:0000259" key="17">
    <source>
        <dbReference type="SMART" id="SM01329"/>
    </source>
</evidence>
<evidence type="ECO:0000256" key="15">
    <source>
        <dbReference type="HAMAP-Rule" id="MF_01033"/>
    </source>
</evidence>
<keyword evidence="13 15" id="KW-0520">NAD</keyword>
<evidence type="ECO:0000256" key="10">
    <source>
        <dbReference type="ARBA" id="ARBA00022723"/>
    </source>
</evidence>
<keyword evidence="11 15" id="KW-0460">Magnesium</keyword>
<comment type="subunit">
    <text evidence="6 15 16">Homodimer.</text>
</comment>
<feature type="binding site" evidence="15">
    <location>
        <position position="249"/>
    </location>
    <ligand>
        <name>Mg(2+)</name>
        <dbReference type="ChEBI" id="CHEBI:18420"/>
    </ligand>
</feature>
<comment type="subcellular location">
    <subcellularLocation>
        <location evidence="3 15">Cytoplasm</location>
    </subcellularLocation>
</comment>
<comment type="catalytic activity">
    <reaction evidence="1 15 16">
        <text>(2R,3S)-3-isopropylmalate + NAD(+) = 4-methyl-2-oxopentanoate + CO2 + NADH</text>
        <dbReference type="Rhea" id="RHEA:32271"/>
        <dbReference type="ChEBI" id="CHEBI:16526"/>
        <dbReference type="ChEBI" id="CHEBI:17865"/>
        <dbReference type="ChEBI" id="CHEBI:35121"/>
        <dbReference type="ChEBI" id="CHEBI:57540"/>
        <dbReference type="ChEBI" id="CHEBI:57945"/>
        <dbReference type="EC" id="1.1.1.85"/>
    </reaction>
</comment>
<dbReference type="PANTHER" id="PTHR42979:SF1">
    <property type="entry name" value="3-ISOPROPYLMALATE DEHYDROGENASE"/>
    <property type="match status" value="1"/>
</dbReference>
<feature type="binding site" evidence="15">
    <location>
        <position position="245"/>
    </location>
    <ligand>
        <name>Mg(2+)</name>
        <dbReference type="ChEBI" id="CHEBI:18420"/>
    </ligand>
</feature>
<evidence type="ECO:0000256" key="6">
    <source>
        <dbReference type="ARBA" id="ARBA00011738"/>
    </source>
</evidence>
<dbReference type="PANTHER" id="PTHR42979">
    <property type="entry name" value="3-ISOPROPYLMALATE DEHYDROGENASE"/>
    <property type="match status" value="1"/>
</dbReference>